<keyword evidence="4" id="KW-0804">Transcription</keyword>
<dbReference type="PANTHER" id="PTHR43133">
    <property type="entry name" value="RNA POLYMERASE ECF-TYPE SIGMA FACTO"/>
    <property type="match status" value="1"/>
</dbReference>
<evidence type="ECO:0000259" key="5">
    <source>
        <dbReference type="Pfam" id="PF04542"/>
    </source>
</evidence>
<evidence type="ECO:0000256" key="4">
    <source>
        <dbReference type="ARBA" id="ARBA00023163"/>
    </source>
</evidence>
<keyword evidence="8" id="KW-1185">Reference proteome</keyword>
<evidence type="ECO:0000313" key="8">
    <source>
        <dbReference type="Proteomes" id="UP000517916"/>
    </source>
</evidence>
<name>A0ABR6BAF2_9PSEU</name>
<gene>
    <name evidence="7" type="ORF">BC739_000904</name>
</gene>
<evidence type="ECO:0000256" key="1">
    <source>
        <dbReference type="ARBA" id="ARBA00010641"/>
    </source>
</evidence>
<dbReference type="EMBL" id="JACJID010000001">
    <property type="protein sequence ID" value="MBA8923707.1"/>
    <property type="molecule type" value="Genomic_DNA"/>
</dbReference>
<evidence type="ECO:0000259" key="6">
    <source>
        <dbReference type="Pfam" id="PF08281"/>
    </source>
</evidence>
<comment type="caution">
    <text evidence="7">The sequence shown here is derived from an EMBL/GenBank/DDBJ whole genome shotgun (WGS) entry which is preliminary data.</text>
</comment>
<sequence>MGVDQERFTQLYRALHPRVLAYALNSCSPAAAREAVDEAFLVAWRKRAELPVDAELPWLLVTTRHLIANQRRRSDRQLLLADDLARMTGTGRAVGPEAGVVERITVLTALAELPERDREALMLTVWHQLSAREAARVAGCSTATFAVRLHRARRRFTEALARGEELPDEDGLGTATVTFEGKVAQ</sequence>
<dbReference type="CDD" id="cd06171">
    <property type="entry name" value="Sigma70_r4"/>
    <property type="match status" value="1"/>
</dbReference>
<dbReference type="InterPro" id="IPR007627">
    <property type="entry name" value="RNA_pol_sigma70_r2"/>
</dbReference>
<evidence type="ECO:0000256" key="2">
    <source>
        <dbReference type="ARBA" id="ARBA00023015"/>
    </source>
</evidence>
<dbReference type="InterPro" id="IPR014284">
    <property type="entry name" value="RNA_pol_sigma-70_dom"/>
</dbReference>
<protein>
    <submittedName>
        <fullName evidence="7">RNA polymerase sigma-70 factor (ECF subfamily)</fullName>
    </submittedName>
</protein>
<dbReference type="Proteomes" id="UP000517916">
    <property type="component" value="Unassembled WGS sequence"/>
</dbReference>
<dbReference type="Pfam" id="PF08281">
    <property type="entry name" value="Sigma70_r4_2"/>
    <property type="match status" value="1"/>
</dbReference>
<dbReference type="InterPro" id="IPR013249">
    <property type="entry name" value="RNA_pol_sigma70_r4_t2"/>
</dbReference>
<dbReference type="InterPro" id="IPR039425">
    <property type="entry name" value="RNA_pol_sigma-70-like"/>
</dbReference>
<dbReference type="InterPro" id="IPR013324">
    <property type="entry name" value="RNA_pol_sigma_r3/r4-like"/>
</dbReference>
<proteinExistence type="inferred from homology"/>
<dbReference type="InterPro" id="IPR036388">
    <property type="entry name" value="WH-like_DNA-bd_sf"/>
</dbReference>
<organism evidence="7 8">
    <name type="scientific">Kutzneria viridogrisea</name>
    <dbReference type="NCBI Taxonomy" id="47990"/>
    <lineage>
        <taxon>Bacteria</taxon>
        <taxon>Bacillati</taxon>
        <taxon>Actinomycetota</taxon>
        <taxon>Actinomycetes</taxon>
        <taxon>Pseudonocardiales</taxon>
        <taxon>Pseudonocardiaceae</taxon>
        <taxon>Kutzneria</taxon>
    </lineage>
</organism>
<dbReference type="SUPFAM" id="SSF88659">
    <property type="entry name" value="Sigma3 and sigma4 domains of RNA polymerase sigma factors"/>
    <property type="match status" value="1"/>
</dbReference>
<dbReference type="Pfam" id="PF04542">
    <property type="entry name" value="Sigma70_r2"/>
    <property type="match status" value="1"/>
</dbReference>
<feature type="domain" description="RNA polymerase sigma-70 region 2" evidence="5">
    <location>
        <begin position="11"/>
        <end position="76"/>
    </location>
</feature>
<dbReference type="NCBIfam" id="TIGR02937">
    <property type="entry name" value="sigma70-ECF"/>
    <property type="match status" value="1"/>
</dbReference>
<dbReference type="RefSeq" id="WP_025358744.1">
    <property type="nucleotide sequence ID" value="NZ_BAAABQ010000044.1"/>
</dbReference>
<accession>A0ABR6BAF2</accession>
<feature type="domain" description="RNA polymerase sigma factor 70 region 4 type 2" evidence="6">
    <location>
        <begin position="106"/>
        <end position="155"/>
    </location>
</feature>
<dbReference type="InterPro" id="IPR013325">
    <property type="entry name" value="RNA_pol_sigma_r2"/>
</dbReference>
<keyword evidence="2" id="KW-0805">Transcription regulation</keyword>
<reference evidence="7 8" key="1">
    <citation type="submission" date="2020-08" db="EMBL/GenBank/DDBJ databases">
        <title>Genomic Encyclopedia of Archaeal and Bacterial Type Strains, Phase II (KMG-II): from individual species to whole genera.</title>
        <authorList>
            <person name="Goeker M."/>
        </authorList>
    </citation>
    <scope>NUCLEOTIDE SEQUENCE [LARGE SCALE GENOMIC DNA]</scope>
    <source>
        <strain evidence="7 8">DSM 43850</strain>
    </source>
</reference>
<dbReference type="PANTHER" id="PTHR43133:SF46">
    <property type="entry name" value="RNA POLYMERASE SIGMA-70 FACTOR ECF SUBFAMILY"/>
    <property type="match status" value="1"/>
</dbReference>
<dbReference type="SUPFAM" id="SSF88946">
    <property type="entry name" value="Sigma2 domain of RNA polymerase sigma factors"/>
    <property type="match status" value="1"/>
</dbReference>
<dbReference type="Gene3D" id="1.10.10.10">
    <property type="entry name" value="Winged helix-like DNA-binding domain superfamily/Winged helix DNA-binding domain"/>
    <property type="match status" value="1"/>
</dbReference>
<keyword evidence="3" id="KW-0731">Sigma factor</keyword>
<evidence type="ECO:0000256" key="3">
    <source>
        <dbReference type="ARBA" id="ARBA00023082"/>
    </source>
</evidence>
<comment type="similarity">
    <text evidence="1">Belongs to the sigma-70 factor family. ECF subfamily.</text>
</comment>
<dbReference type="Gene3D" id="1.10.1740.10">
    <property type="match status" value="1"/>
</dbReference>
<evidence type="ECO:0000313" key="7">
    <source>
        <dbReference type="EMBL" id="MBA8923707.1"/>
    </source>
</evidence>